<dbReference type="SUPFAM" id="SSF51905">
    <property type="entry name" value="FAD/NAD(P)-binding domain"/>
    <property type="match status" value="1"/>
</dbReference>
<dbReference type="InterPro" id="IPR017741">
    <property type="entry name" value="FAD-dependent_OxRdtase_HpnW"/>
</dbReference>
<dbReference type="EMBL" id="CP139558">
    <property type="protein sequence ID" value="WPU93361.1"/>
    <property type="molecule type" value="Genomic_DNA"/>
</dbReference>
<feature type="domain" description="FAD dependent oxidoreductase" evidence="5">
    <location>
        <begin position="18"/>
        <end position="382"/>
    </location>
</feature>
<dbReference type="RefSeq" id="WP_321562497.1">
    <property type="nucleotide sequence ID" value="NZ_CP139558.1"/>
</dbReference>
<evidence type="ECO:0000256" key="3">
    <source>
        <dbReference type="ARBA" id="ARBA00022630"/>
    </source>
</evidence>
<protein>
    <submittedName>
        <fullName evidence="6">TIGR03364 family FAD-dependent oxidoreductase</fullName>
    </submittedName>
</protein>
<proteinExistence type="inferred from homology"/>
<comment type="similarity">
    <text evidence="2">Belongs to the DadA oxidoreductase family.</text>
</comment>
<gene>
    <name evidence="6" type="ORF">SNE25_28995</name>
</gene>
<evidence type="ECO:0000259" key="5">
    <source>
        <dbReference type="Pfam" id="PF01266"/>
    </source>
</evidence>
<reference evidence="6 7" key="1">
    <citation type="submission" date="2023-11" db="EMBL/GenBank/DDBJ databases">
        <title>Analysis of the Genomes of Mucilaginibacter gossypii cycad 4 and M. sabulilitoris SNA2: microbes with the potential for plant growth promotion.</title>
        <authorList>
            <person name="Hirsch A.M."/>
            <person name="Humm E."/>
            <person name="Rubbi M."/>
            <person name="Del Vecchio G."/>
            <person name="Ha S.M."/>
            <person name="Pellegrini M."/>
            <person name="Gunsalus R.P."/>
        </authorList>
    </citation>
    <scope>NUCLEOTIDE SEQUENCE [LARGE SCALE GENOMIC DNA]</scope>
    <source>
        <strain evidence="6 7">SNA2</strain>
    </source>
</reference>
<dbReference type="PANTHER" id="PTHR13847:SF286">
    <property type="entry name" value="D-AMINO ACID DEHYDROGENASE"/>
    <property type="match status" value="1"/>
</dbReference>
<evidence type="ECO:0000313" key="6">
    <source>
        <dbReference type="EMBL" id="WPU93361.1"/>
    </source>
</evidence>
<name>A0ABZ0TKN4_9SPHI</name>
<evidence type="ECO:0000256" key="1">
    <source>
        <dbReference type="ARBA" id="ARBA00001974"/>
    </source>
</evidence>
<comment type="cofactor">
    <cofactor evidence="1">
        <name>FAD</name>
        <dbReference type="ChEBI" id="CHEBI:57692"/>
    </cofactor>
</comment>
<keyword evidence="4" id="KW-0560">Oxidoreductase</keyword>
<dbReference type="PANTHER" id="PTHR13847">
    <property type="entry name" value="SARCOSINE DEHYDROGENASE-RELATED"/>
    <property type="match status" value="1"/>
</dbReference>
<organism evidence="6 7">
    <name type="scientific">Mucilaginibacter sabulilitoris</name>
    <dbReference type="NCBI Taxonomy" id="1173583"/>
    <lineage>
        <taxon>Bacteria</taxon>
        <taxon>Pseudomonadati</taxon>
        <taxon>Bacteroidota</taxon>
        <taxon>Sphingobacteriia</taxon>
        <taxon>Sphingobacteriales</taxon>
        <taxon>Sphingobacteriaceae</taxon>
        <taxon>Mucilaginibacter</taxon>
    </lineage>
</organism>
<evidence type="ECO:0000313" key="7">
    <source>
        <dbReference type="Proteomes" id="UP001324380"/>
    </source>
</evidence>
<dbReference type="Gene3D" id="3.30.9.10">
    <property type="entry name" value="D-Amino Acid Oxidase, subunit A, domain 2"/>
    <property type="match status" value="1"/>
</dbReference>
<dbReference type="NCBIfam" id="TIGR03364">
    <property type="entry name" value="HpnW_proposed"/>
    <property type="match status" value="1"/>
</dbReference>
<keyword evidence="7" id="KW-1185">Reference proteome</keyword>
<evidence type="ECO:0000256" key="2">
    <source>
        <dbReference type="ARBA" id="ARBA00009410"/>
    </source>
</evidence>
<dbReference type="Proteomes" id="UP001324380">
    <property type="component" value="Chromosome"/>
</dbReference>
<dbReference type="InterPro" id="IPR006076">
    <property type="entry name" value="FAD-dep_OxRdtase"/>
</dbReference>
<dbReference type="InterPro" id="IPR036188">
    <property type="entry name" value="FAD/NAD-bd_sf"/>
</dbReference>
<evidence type="ECO:0000256" key="4">
    <source>
        <dbReference type="ARBA" id="ARBA00023002"/>
    </source>
</evidence>
<sequence length="391" mass="43547">MNQDQSMNSLFRGQGGSAIIVGAGIVGLATARALAIRGYKVTVFERNERAVGASIRNFGMVWPIGQATGPMFDRAMLSRSIWKTICTEAGIWHNEVGSLHLAYHDDELQVIQEYVEVNHIFRDCALLNPTQTLDKSPAVNANGLKGALWSGEDMIIESREAVGQVAKYLADKYGVQFHWNTAITRIEHPKVISGNQSWQADEIFVCSGADFETLYPELFAETQITKCKLQMMRLTTQPDGWRIGPSLCGGLSMIHYPGFQAAASLPELRKRYEEQYATHLKWGIHVMVSQNGNGELTIGDSHEYGLVHDPFDKAFINNLITEYLHTFATFKDWQLLQSWHGIYPKMTNGATELIVDIEPGVTVINGIGGNGMTLSFGLCEEVIAKRTRQYL</sequence>
<dbReference type="Pfam" id="PF01266">
    <property type="entry name" value="DAO"/>
    <property type="match status" value="1"/>
</dbReference>
<keyword evidence="3" id="KW-0285">Flavoprotein</keyword>
<dbReference type="Gene3D" id="3.50.50.60">
    <property type="entry name" value="FAD/NAD(P)-binding domain"/>
    <property type="match status" value="1"/>
</dbReference>
<accession>A0ABZ0TKN4</accession>